<proteinExistence type="predicted"/>
<dbReference type="SUPFAM" id="SSF159659">
    <property type="entry name" value="Cgl1923-like"/>
    <property type="match status" value="1"/>
</dbReference>
<reference evidence="2 3" key="1">
    <citation type="submission" date="2018-03" db="EMBL/GenBank/DDBJ databases">
        <title>Genomic Encyclopedia of Archaeal and Bacterial Type Strains, Phase II (KMG-II): from individual species to whole genera.</title>
        <authorList>
            <person name="Goeker M."/>
        </authorList>
    </citation>
    <scope>NUCLEOTIDE SEQUENCE [LARGE SCALE GENOMIC DNA]</scope>
    <source>
        <strain evidence="2 3">DSM 100065</strain>
    </source>
</reference>
<dbReference type="InterPro" id="IPR038389">
    <property type="entry name" value="PSMG2_sf"/>
</dbReference>
<dbReference type="EMBL" id="PVUE01000006">
    <property type="protein sequence ID" value="PRZ42158.1"/>
    <property type="molecule type" value="Genomic_DNA"/>
</dbReference>
<dbReference type="PIRSF" id="PIRSF028754">
    <property type="entry name" value="UCP028754"/>
    <property type="match status" value="1"/>
</dbReference>
<protein>
    <submittedName>
        <fullName evidence="2">Putative ATP-grasp superfamily ATP-dependent carboligase</fullName>
    </submittedName>
</protein>
<sequence length="342" mass="37802">MTRALVCKSRGLRPGHEHGCTQPSCIGYYNRTRLHVRRDAARCVRRVIRACESTYPGLVDDYDDFPELTEPVMIGAFAGWNDAGDAASAAVEHLELIWDARPLAAVDPEDYYDYQVNRPIIGLTDGVSRKLEWPSTQFSVCRPPGSARDVVLMRGLEPNLRWRSFCEEILELVRELGVETVVTLGALQTDIPHSRPVIVTGSSYDAASAQRFGLARTRYEGPTGITGVLHDACIQAGVMAVQFWAGVPHYVATPPNPPATLALLHRLEDVLDLPIPVGSLPEQSDAWLENTNAITSDDAEIAEYVRSLEENTDDDAETPSADMIAQDFERYLRRRGPRTDGG</sequence>
<gene>
    <name evidence="2" type="ORF">CLV47_10628</name>
</gene>
<feature type="region of interest" description="Disordered" evidence="1">
    <location>
        <begin position="309"/>
        <end position="342"/>
    </location>
</feature>
<evidence type="ECO:0000256" key="1">
    <source>
        <dbReference type="SAM" id="MobiDB-lite"/>
    </source>
</evidence>
<comment type="caution">
    <text evidence="2">The sequence shown here is derived from an EMBL/GenBank/DDBJ whole genome shotgun (WGS) entry which is preliminary data.</text>
</comment>
<accession>A0A2T1A1E9</accession>
<keyword evidence="2" id="KW-0436">Ligase</keyword>
<evidence type="ECO:0000313" key="3">
    <source>
        <dbReference type="Proteomes" id="UP000237752"/>
    </source>
</evidence>
<dbReference type="GO" id="GO:0016874">
    <property type="term" value="F:ligase activity"/>
    <property type="evidence" value="ECO:0007669"/>
    <property type="project" value="UniProtKB-KW"/>
</dbReference>
<name>A0A2T1A1E9_9ACTN</name>
<dbReference type="Gene3D" id="3.40.50.10900">
    <property type="entry name" value="PAC-like subunit"/>
    <property type="match status" value="1"/>
</dbReference>
<dbReference type="InterPro" id="IPR019151">
    <property type="entry name" value="Proteasome_assmbl_chaperone_2"/>
</dbReference>
<dbReference type="Proteomes" id="UP000237752">
    <property type="component" value="Unassembled WGS sequence"/>
</dbReference>
<dbReference type="InterPro" id="IPR008492">
    <property type="entry name" value="Rv2714-like"/>
</dbReference>
<organism evidence="2 3">
    <name type="scientific">Antricoccus suffuscus</name>
    <dbReference type="NCBI Taxonomy" id="1629062"/>
    <lineage>
        <taxon>Bacteria</taxon>
        <taxon>Bacillati</taxon>
        <taxon>Actinomycetota</taxon>
        <taxon>Actinomycetes</taxon>
        <taxon>Geodermatophilales</taxon>
        <taxon>Antricoccaceae</taxon>
        <taxon>Antricoccus</taxon>
    </lineage>
</organism>
<keyword evidence="3" id="KW-1185">Reference proteome</keyword>
<dbReference type="AlphaFoldDB" id="A0A2T1A1E9"/>
<feature type="compositionally biased region" description="Basic and acidic residues" evidence="1">
    <location>
        <begin position="327"/>
        <end position="342"/>
    </location>
</feature>
<evidence type="ECO:0000313" key="2">
    <source>
        <dbReference type="EMBL" id="PRZ42158.1"/>
    </source>
</evidence>
<dbReference type="Pfam" id="PF09754">
    <property type="entry name" value="PAC2"/>
    <property type="match status" value="1"/>
</dbReference>